<protein>
    <submittedName>
        <fullName evidence="1">Uncharacterized protein</fullName>
    </submittedName>
</protein>
<dbReference type="EMBL" id="JAGSND010000009">
    <property type="protein sequence ID" value="MBR0598863.1"/>
    <property type="molecule type" value="Genomic_DNA"/>
</dbReference>
<dbReference type="Proteomes" id="UP000675664">
    <property type="component" value="Unassembled WGS sequence"/>
</dbReference>
<comment type="caution">
    <text evidence="1">The sequence shown here is derived from an EMBL/GenBank/DDBJ whole genome shotgun (WGS) entry which is preliminary data.</text>
</comment>
<evidence type="ECO:0000313" key="1">
    <source>
        <dbReference type="EMBL" id="MBR0598863.1"/>
    </source>
</evidence>
<keyword evidence="2" id="KW-1185">Reference proteome</keyword>
<organism evidence="1 2">
    <name type="scientific">Sinanaerobacter chloroacetimidivorans</name>
    <dbReference type="NCBI Taxonomy" id="2818044"/>
    <lineage>
        <taxon>Bacteria</taxon>
        <taxon>Bacillati</taxon>
        <taxon>Bacillota</taxon>
        <taxon>Clostridia</taxon>
        <taxon>Peptostreptococcales</taxon>
        <taxon>Anaerovoracaceae</taxon>
        <taxon>Sinanaerobacter</taxon>
    </lineage>
</organism>
<name>A0A8J7W4A3_9FIRM</name>
<sequence length="70" mass="8037">MTECTRKDGKATFTIQIQFQQHATWQGTIAWAEGGKIQKFRSELEMIKLMMEAIPRDDEDKEPGMSSSWG</sequence>
<dbReference type="AlphaFoldDB" id="A0A8J7W4A3"/>
<accession>A0A8J7W4A3</accession>
<reference evidence="1" key="1">
    <citation type="submission" date="2021-04" db="EMBL/GenBank/DDBJ databases">
        <title>Sinoanaerobacter chloroacetimidivorans sp. nov., an obligate anaerobic bacterium isolated from anaerobic sludge.</title>
        <authorList>
            <person name="Bao Y."/>
        </authorList>
    </citation>
    <scope>NUCLEOTIDE SEQUENCE</scope>
    <source>
        <strain evidence="1">BAD-6</strain>
    </source>
</reference>
<reference evidence="1" key="2">
    <citation type="submission" date="2021-04" db="EMBL/GenBank/DDBJ databases">
        <authorList>
            <person name="Liu J."/>
        </authorList>
    </citation>
    <scope>NUCLEOTIDE SEQUENCE</scope>
    <source>
        <strain evidence="1">BAD-6</strain>
    </source>
</reference>
<gene>
    <name evidence="1" type="ORF">KCX82_13310</name>
</gene>
<evidence type="ECO:0000313" key="2">
    <source>
        <dbReference type="Proteomes" id="UP000675664"/>
    </source>
</evidence>
<dbReference type="RefSeq" id="WP_227018992.1">
    <property type="nucleotide sequence ID" value="NZ_JAGSND010000009.1"/>
</dbReference>
<proteinExistence type="predicted"/>